<dbReference type="AlphaFoldDB" id="A0A9J5WJM1"/>
<gene>
    <name evidence="2" type="ORF">H5410_055605</name>
</gene>
<sequence length="108" mass="12297">MDLRICPVGPKRVENKDLSLSITYNPHEVMFEGKHGHYLAKKEQRQLKERRNEDLSIAEPIRRVAKSVLSPEGKDQIGGEKEQSVYRLAIPRSSTMSPNDPKRDDAKG</sequence>
<accession>A0A9J5WJM1</accession>
<dbReference type="EMBL" id="JACXVP010000011">
    <property type="protein sequence ID" value="KAG5575471.1"/>
    <property type="molecule type" value="Genomic_DNA"/>
</dbReference>
<feature type="region of interest" description="Disordered" evidence="1">
    <location>
        <begin position="68"/>
        <end position="108"/>
    </location>
</feature>
<reference evidence="2 3" key="1">
    <citation type="submission" date="2020-09" db="EMBL/GenBank/DDBJ databases">
        <title>De no assembly of potato wild relative species, Solanum commersonii.</title>
        <authorList>
            <person name="Cho K."/>
        </authorList>
    </citation>
    <scope>NUCLEOTIDE SEQUENCE [LARGE SCALE GENOMIC DNA]</scope>
    <source>
        <strain evidence="2">LZ3.2</strain>
        <tissue evidence="2">Leaf</tissue>
    </source>
</reference>
<feature type="compositionally biased region" description="Basic and acidic residues" evidence="1">
    <location>
        <begin position="72"/>
        <end position="84"/>
    </location>
</feature>
<protein>
    <submittedName>
        <fullName evidence="2">Uncharacterized protein</fullName>
    </submittedName>
</protein>
<keyword evidence="3" id="KW-1185">Reference proteome</keyword>
<proteinExistence type="predicted"/>
<dbReference type="Proteomes" id="UP000824120">
    <property type="component" value="Chromosome 11"/>
</dbReference>
<name>A0A9J5WJM1_SOLCO</name>
<comment type="caution">
    <text evidence="2">The sequence shown here is derived from an EMBL/GenBank/DDBJ whole genome shotgun (WGS) entry which is preliminary data.</text>
</comment>
<evidence type="ECO:0000313" key="2">
    <source>
        <dbReference type="EMBL" id="KAG5575471.1"/>
    </source>
</evidence>
<evidence type="ECO:0000313" key="3">
    <source>
        <dbReference type="Proteomes" id="UP000824120"/>
    </source>
</evidence>
<organism evidence="2 3">
    <name type="scientific">Solanum commersonii</name>
    <name type="common">Commerson's wild potato</name>
    <name type="synonym">Commerson's nightshade</name>
    <dbReference type="NCBI Taxonomy" id="4109"/>
    <lineage>
        <taxon>Eukaryota</taxon>
        <taxon>Viridiplantae</taxon>
        <taxon>Streptophyta</taxon>
        <taxon>Embryophyta</taxon>
        <taxon>Tracheophyta</taxon>
        <taxon>Spermatophyta</taxon>
        <taxon>Magnoliopsida</taxon>
        <taxon>eudicotyledons</taxon>
        <taxon>Gunneridae</taxon>
        <taxon>Pentapetalae</taxon>
        <taxon>asterids</taxon>
        <taxon>lamiids</taxon>
        <taxon>Solanales</taxon>
        <taxon>Solanaceae</taxon>
        <taxon>Solanoideae</taxon>
        <taxon>Solaneae</taxon>
        <taxon>Solanum</taxon>
    </lineage>
</organism>
<evidence type="ECO:0000256" key="1">
    <source>
        <dbReference type="SAM" id="MobiDB-lite"/>
    </source>
</evidence>